<feature type="compositionally biased region" description="Low complexity" evidence="1">
    <location>
        <begin position="156"/>
        <end position="168"/>
    </location>
</feature>
<gene>
    <name evidence="2" type="ORF">Zmor_002476</name>
</gene>
<comment type="caution">
    <text evidence="2">The sequence shown here is derived from an EMBL/GenBank/DDBJ whole genome shotgun (WGS) entry which is preliminary data.</text>
</comment>
<keyword evidence="3" id="KW-1185">Reference proteome</keyword>
<feature type="region of interest" description="Disordered" evidence="1">
    <location>
        <begin position="156"/>
        <end position="175"/>
    </location>
</feature>
<evidence type="ECO:0000313" key="2">
    <source>
        <dbReference type="EMBL" id="KAJ3667068.1"/>
    </source>
</evidence>
<sequence>MSDDDNVQYIKKPRKELEEAATNDESNKKGENSAANPPQVHISTETKALIDSLREVQQGREDKQIMRVSNVKTVAFGREFYGTIEISSDAILIIPDDLNMINLYLMPCNIKEFYEEGLRGIMLNLYCDPQKVMIFFRKERQVAQAMKRLEQLKGSESISESSSSGETSVCALTPN</sequence>
<dbReference type="AlphaFoldDB" id="A0AA38J5F8"/>
<organism evidence="2 3">
    <name type="scientific">Zophobas morio</name>
    <dbReference type="NCBI Taxonomy" id="2755281"/>
    <lineage>
        <taxon>Eukaryota</taxon>
        <taxon>Metazoa</taxon>
        <taxon>Ecdysozoa</taxon>
        <taxon>Arthropoda</taxon>
        <taxon>Hexapoda</taxon>
        <taxon>Insecta</taxon>
        <taxon>Pterygota</taxon>
        <taxon>Neoptera</taxon>
        <taxon>Endopterygota</taxon>
        <taxon>Coleoptera</taxon>
        <taxon>Polyphaga</taxon>
        <taxon>Cucujiformia</taxon>
        <taxon>Tenebrionidae</taxon>
        <taxon>Zophobas</taxon>
    </lineage>
</organism>
<protein>
    <submittedName>
        <fullName evidence="2">Uncharacterized protein</fullName>
    </submittedName>
</protein>
<dbReference type="Proteomes" id="UP001168821">
    <property type="component" value="Unassembled WGS sequence"/>
</dbReference>
<name>A0AA38J5F8_9CUCU</name>
<reference evidence="2" key="1">
    <citation type="journal article" date="2023" name="G3 (Bethesda)">
        <title>Whole genome assemblies of Zophobas morio and Tenebrio molitor.</title>
        <authorList>
            <person name="Kaur S."/>
            <person name="Stinson S.A."/>
            <person name="diCenzo G.C."/>
        </authorList>
    </citation>
    <scope>NUCLEOTIDE SEQUENCE</scope>
    <source>
        <strain evidence="2">QUZm001</strain>
    </source>
</reference>
<accession>A0AA38J5F8</accession>
<feature type="region of interest" description="Disordered" evidence="1">
    <location>
        <begin position="1"/>
        <end position="39"/>
    </location>
</feature>
<evidence type="ECO:0000313" key="3">
    <source>
        <dbReference type="Proteomes" id="UP001168821"/>
    </source>
</evidence>
<dbReference type="EMBL" id="JALNTZ010000001">
    <property type="protein sequence ID" value="KAJ3667068.1"/>
    <property type="molecule type" value="Genomic_DNA"/>
</dbReference>
<evidence type="ECO:0000256" key="1">
    <source>
        <dbReference type="SAM" id="MobiDB-lite"/>
    </source>
</evidence>
<proteinExistence type="predicted"/>